<evidence type="ECO:0000256" key="2">
    <source>
        <dbReference type="ARBA" id="ARBA00022475"/>
    </source>
</evidence>
<organism evidence="10 11">
    <name type="scientific">Aestuariispira insulae</name>
    <dbReference type="NCBI Taxonomy" id="1461337"/>
    <lineage>
        <taxon>Bacteria</taxon>
        <taxon>Pseudomonadati</taxon>
        <taxon>Pseudomonadota</taxon>
        <taxon>Alphaproteobacteria</taxon>
        <taxon>Rhodospirillales</taxon>
        <taxon>Kiloniellaceae</taxon>
        <taxon>Aestuariispira</taxon>
    </lineage>
</organism>
<feature type="transmembrane region" description="Helical" evidence="9">
    <location>
        <begin position="80"/>
        <end position="103"/>
    </location>
</feature>
<feature type="transmembrane region" description="Helical" evidence="9">
    <location>
        <begin position="109"/>
        <end position="127"/>
    </location>
</feature>
<evidence type="ECO:0000256" key="7">
    <source>
        <dbReference type="ARBA" id="ARBA00023136"/>
    </source>
</evidence>
<feature type="transmembrane region" description="Helical" evidence="9">
    <location>
        <begin position="7"/>
        <end position="26"/>
    </location>
</feature>
<dbReference type="InterPro" id="IPR030470">
    <property type="entry name" value="UbiA_prenylTrfase_CS"/>
</dbReference>
<dbReference type="Gene3D" id="1.10.357.140">
    <property type="entry name" value="UbiA prenyltransferase"/>
    <property type="match status" value="1"/>
</dbReference>
<evidence type="ECO:0000313" key="10">
    <source>
        <dbReference type="EMBL" id="RED50839.1"/>
    </source>
</evidence>
<dbReference type="NCBIfam" id="TIGR01473">
    <property type="entry name" value="cyoE_ctaB"/>
    <property type="match status" value="1"/>
</dbReference>
<evidence type="ECO:0000256" key="6">
    <source>
        <dbReference type="ARBA" id="ARBA00023133"/>
    </source>
</evidence>
<comment type="subcellular location">
    <subcellularLocation>
        <location evidence="9">Cell membrane</location>
        <topology evidence="9">Multi-pass membrane protein</topology>
    </subcellularLocation>
    <subcellularLocation>
        <location evidence="1">Membrane</location>
        <topology evidence="1">Multi-pass membrane protein</topology>
    </subcellularLocation>
</comment>
<evidence type="ECO:0000256" key="8">
    <source>
        <dbReference type="ARBA" id="ARBA00047690"/>
    </source>
</evidence>
<sequence>MGNYLQLAKLRIGVMIAMTAVVGYLATVEKGKIEFSELMVLVLAMMLGSASSSIFNHFYDRDIDRLMPRTAKRPFAQRAIRNHNLVLLIAASCLAAGCGIAIWMFNPVVATHLFLGAFFYGIVYTVWLKRRNLWNIVIGGMAGSFAVLAGAAAVNPDQWFLPMLLAVVLFFWTPSHFWALAIKLKDQYAKAGVPMLPVVVGNRRTAYWIFVNTVLLVGSSLLPWAFGELGHIYGIGAVLSGIYLIYWNIRLLKRPEEDVAMKNFFASMKYLMALFIAVIMDVHLPF</sequence>
<keyword evidence="3 9" id="KW-0808">Transferase</keyword>
<comment type="pathway">
    <text evidence="9">Porphyrin-containing compound metabolism; heme O biosynthesis; heme O from protoheme: step 1/1.</text>
</comment>
<dbReference type="PANTHER" id="PTHR43448:SF2">
    <property type="entry name" value="PROTOHEME IX FARNESYLTRANSFERASE, MITOCHONDRIAL"/>
    <property type="match status" value="1"/>
</dbReference>
<feature type="transmembrane region" description="Helical" evidence="9">
    <location>
        <begin position="264"/>
        <end position="284"/>
    </location>
</feature>
<dbReference type="PANTHER" id="PTHR43448">
    <property type="entry name" value="PROTOHEME IX FARNESYLTRANSFERASE, MITOCHONDRIAL"/>
    <property type="match status" value="1"/>
</dbReference>
<feature type="transmembrane region" description="Helical" evidence="9">
    <location>
        <begin position="205"/>
        <end position="226"/>
    </location>
</feature>
<dbReference type="InterPro" id="IPR006369">
    <property type="entry name" value="Protohaem_IX_farnesylTrfase"/>
</dbReference>
<keyword evidence="4 9" id="KW-0812">Transmembrane</keyword>
<comment type="similarity">
    <text evidence="9">Belongs to the UbiA prenyltransferase family. Protoheme IX farnesyltransferase subfamily.</text>
</comment>
<dbReference type="CDD" id="cd13957">
    <property type="entry name" value="PT_UbiA_Cox10"/>
    <property type="match status" value="1"/>
</dbReference>
<dbReference type="InterPro" id="IPR000537">
    <property type="entry name" value="UbiA_prenyltransferase"/>
</dbReference>
<dbReference type="OrthoDB" id="9814417at2"/>
<feature type="transmembrane region" description="Helical" evidence="9">
    <location>
        <begin position="134"/>
        <end position="154"/>
    </location>
</feature>
<dbReference type="GO" id="GO:0005886">
    <property type="term" value="C:plasma membrane"/>
    <property type="evidence" value="ECO:0007669"/>
    <property type="project" value="UniProtKB-SubCell"/>
</dbReference>
<keyword evidence="7 9" id="KW-0472">Membrane</keyword>
<proteinExistence type="inferred from homology"/>
<feature type="transmembrane region" description="Helical" evidence="9">
    <location>
        <begin position="232"/>
        <end position="252"/>
    </location>
</feature>
<name>A0A3D9HMZ7_9PROT</name>
<dbReference type="UniPathway" id="UPA00834">
    <property type="reaction ID" value="UER00712"/>
</dbReference>
<evidence type="ECO:0000256" key="1">
    <source>
        <dbReference type="ARBA" id="ARBA00004141"/>
    </source>
</evidence>
<dbReference type="EMBL" id="QRDW01000004">
    <property type="protein sequence ID" value="RED50839.1"/>
    <property type="molecule type" value="Genomic_DNA"/>
</dbReference>
<keyword evidence="11" id="KW-1185">Reference proteome</keyword>
<comment type="miscellaneous">
    <text evidence="9">Carbon 2 of the heme B porphyrin ring is defined according to the Fischer nomenclature.</text>
</comment>
<evidence type="ECO:0000313" key="11">
    <source>
        <dbReference type="Proteomes" id="UP000256845"/>
    </source>
</evidence>
<feature type="transmembrane region" description="Helical" evidence="9">
    <location>
        <begin position="38"/>
        <end position="59"/>
    </location>
</feature>
<gene>
    <name evidence="9" type="primary">ctaB</name>
    <name evidence="10" type="ORF">DFP90_104111</name>
</gene>
<dbReference type="RefSeq" id="WP_115936637.1">
    <property type="nucleotide sequence ID" value="NZ_QRDW01000004.1"/>
</dbReference>
<comment type="catalytic activity">
    <reaction evidence="8 9">
        <text>heme b + (2E,6E)-farnesyl diphosphate + H2O = Fe(II)-heme o + diphosphate</text>
        <dbReference type="Rhea" id="RHEA:28070"/>
        <dbReference type="ChEBI" id="CHEBI:15377"/>
        <dbReference type="ChEBI" id="CHEBI:33019"/>
        <dbReference type="ChEBI" id="CHEBI:60344"/>
        <dbReference type="ChEBI" id="CHEBI:60530"/>
        <dbReference type="ChEBI" id="CHEBI:175763"/>
        <dbReference type="EC" id="2.5.1.141"/>
    </reaction>
</comment>
<evidence type="ECO:0000256" key="5">
    <source>
        <dbReference type="ARBA" id="ARBA00022989"/>
    </source>
</evidence>
<feature type="transmembrane region" description="Helical" evidence="9">
    <location>
        <begin position="160"/>
        <end position="184"/>
    </location>
</feature>
<reference evidence="10 11" key="1">
    <citation type="submission" date="2018-07" db="EMBL/GenBank/DDBJ databases">
        <title>Genomic Encyclopedia of Type Strains, Phase III (KMG-III): the genomes of soil and plant-associated and newly described type strains.</title>
        <authorList>
            <person name="Whitman W."/>
        </authorList>
    </citation>
    <scope>NUCLEOTIDE SEQUENCE [LARGE SCALE GENOMIC DNA]</scope>
    <source>
        <strain evidence="10 11">CECT 8488</strain>
    </source>
</reference>
<accession>A0A3D9HMZ7</accession>
<dbReference type="EC" id="2.5.1.141" evidence="9"/>
<dbReference type="AlphaFoldDB" id="A0A3D9HMZ7"/>
<evidence type="ECO:0000256" key="4">
    <source>
        <dbReference type="ARBA" id="ARBA00022692"/>
    </source>
</evidence>
<dbReference type="Proteomes" id="UP000256845">
    <property type="component" value="Unassembled WGS sequence"/>
</dbReference>
<keyword evidence="5 9" id="KW-1133">Transmembrane helix</keyword>
<dbReference type="InterPro" id="IPR044878">
    <property type="entry name" value="UbiA_sf"/>
</dbReference>
<comment type="function">
    <text evidence="9">Converts heme B (protoheme IX) to heme O by substitution of the vinyl group on carbon 2 of heme B porphyrin ring with a hydroxyethyl farnesyl side group.</text>
</comment>
<dbReference type="GO" id="GO:0048034">
    <property type="term" value="P:heme O biosynthetic process"/>
    <property type="evidence" value="ECO:0007669"/>
    <property type="project" value="UniProtKB-UniRule"/>
</dbReference>
<dbReference type="HAMAP" id="MF_00154">
    <property type="entry name" value="CyoE_CtaB"/>
    <property type="match status" value="1"/>
</dbReference>
<protein>
    <recommendedName>
        <fullName evidence="9">Protoheme IX farnesyltransferase</fullName>
        <ecNumber evidence="9">2.5.1.141</ecNumber>
    </recommendedName>
    <alternativeName>
        <fullName evidence="9">Heme B farnesyltransferase</fullName>
    </alternativeName>
    <alternativeName>
        <fullName evidence="9">Heme O synthase</fullName>
    </alternativeName>
</protein>
<dbReference type="Gene3D" id="1.20.120.1780">
    <property type="entry name" value="UbiA prenyltransferase"/>
    <property type="match status" value="1"/>
</dbReference>
<dbReference type="PROSITE" id="PS00943">
    <property type="entry name" value="UBIA"/>
    <property type="match status" value="1"/>
</dbReference>
<dbReference type="GO" id="GO:0008495">
    <property type="term" value="F:protoheme IX farnesyltransferase activity"/>
    <property type="evidence" value="ECO:0007669"/>
    <property type="project" value="UniProtKB-UniRule"/>
</dbReference>
<evidence type="ECO:0000256" key="3">
    <source>
        <dbReference type="ARBA" id="ARBA00022679"/>
    </source>
</evidence>
<keyword evidence="6 9" id="KW-0350">Heme biosynthesis</keyword>
<dbReference type="Pfam" id="PF01040">
    <property type="entry name" value="UbiA"/>
    <property type="match status" value="1"/>
</dbReference>
<comment type="caution">
    <text evidence="10">The sequence shown here is derived from an EMBL/GenBank/DDBJ whole genome shotgun (WGS) entry which is preliminary data.</text>
</comment>
<keyword evidence="2 9" id="KW-1003">Cell membrane</keyword>
<evidence type="ECO:0000256" key="9">
    <source>
        <dbReference type="HAMAP-Rule" id="MF_00154"/>
    </source>
</evidence>